<feature type="non-terminal residue" evidence="6">
    <location>
        <position position="1"/>
    </location>
</feature>
<evidence type="ECO:0000313" key="6">
    <source>
        <dbReference type="EMBL" id="EKC45913.1"/>
    </source>
</evidence>
<dbReference type="InterPro" id="IPR002571">
    <property type="entry name" value="HrcA"/>
</dbReference>
<dbReference type="PANTHER" id="PTHR34824">
    <property type="entry name" value="HEAT-INDUCIBLE TRANSCRIPTION REPRESSOR HRCA"/>
    <property type="match status" value="1"/>
</dbReference>
<dbReference type="InterPro" id="IPR036388">
    <property type="entry name" value="WH-like_DNA-bd_sf"/>
</dbReference>
<dbReference type="Pfam" id="PF01628">
    <property type="entry name" value="HrcA"/>
    <property type="match status" value="1"/>
</dbReference>
<dbReference type="PANTHER" id="PTHR34824:SF1">
    <property type="entry name" value="HEAT-INDUCIBLE TRANSCRIPTION REPRESSOR HRCA"/>
    <property type="match status" value="1"/>
</dbReference>
<dbReference type="InterPro" id="IPR036390">
    <property type="entry name" value="WH_DNA-bd_sf"/>
</dbReference>
<protein>
    <submittedName>
        <fullName evidence="6">Heat-inducible transcription repressor HrcA</fullName>
    </submittedName>
</protein>
<dbReference type="SUPFAM" id="SSF46785">
    <property type="entry name" value="Winged helix' DNA-binding domain"/>
    <property type="match status" value="1"/>
</dbReference>
<dbReference type="InterPro" id="IPR021153">
    <property type="entry name" value="HrcA_C"/>
</dbReference>
<feature type="domain" description="Heat-inducible transcription repressor HrcA C-terminal" evidence="5">
    <location>
        <begin position="100"/>
        <end position="270"/>
    </location>
</feature>
<dbReference type="HAMAP" id="MF_00081">
    <property type="entry name" value="HrcA"/>
    <property type="match status" value="1"/>
</dbReference>
<reference evidence="6" key="1">
    <citation type="journal article" date="2013" name="Environ. Microbiol.">
        <title>Microbiota from the distal guts of lean and obese adolescents exhibit partial functional redundancy besides clear differences in community structure.</title>
        <authorList>
            <person name="Ferrer M."/>
            <person name="Ruiz A."/>
            <person name="Lanza F."/>
            <person name="Haange S.B."/>
            <person name="Oberbach A."/>
            <person name="Till H."/>
            <person name="Bargiela R."/>
            <person name="Campoy C."/>
            <person name="Segura M.T."/>
            <person name="Richter M."/>
            <person name="von Bergen M."/>
            <person name="Seifert J."/>
            <person name="Suarez A."/>
        </authorList>
    </citation>
    <scope>NUCLEOTIDE SEQUENCE</scope>
</reference>
<dbReference type="AlphaFoldDB" id="K1RKE7"/>
<keyword evidence="3" id="KW-0346">Stress response</keyword>
<gene>
    <name evidence="6" type="ORF">LEA_20035</name>
</gene>
<keyword evidence="2" id="KW-0805">Transcription regulation</keyword>
<evidence type="ECO:0000259" key="5">
    <source>
        <dbReference type="Pfam" id="PF01628"/>
    </source>
</evidence>
<keyword evidence="1" id="KW-0678">Repressor</keyword>
<dbReference type="Gene3D" id="1.10.10.10">
    <property type="entry name" value="Winged helix-like DNA-binding domain superfamily/Winged helix DNA-binding domain"/>
    <property type="match status" value="1"/>
</dbReference>
<dbReference type="SUPFAM" id="SSF55781">
    <property type="entry name" value="GAF domain-like"/>
    <property type="match status" value="1"/>
</dbReference>
<evidence type="ECO:0000256" key="2">
    <source>
        <dbReference type="ARBA" id="ARBA00023015"/>
    </source>
</evidence>
<evidence type="ECO:0000256" key="1">
    <source>
        <dbReference type="ARBA" id="ARBA00022491"/>
    </source>
</evidence>
<feature type="non-terminal residue" evidence="6">
    <location>
        <position position="271"/>
    </location>
</feature>
<evidence type="ECO:0000256" key="4">
    <source>
        <dbReference type="ARBA" id="ARBA00023163"/>
    </source>
</evidence>
<comment type="caution">
    <text evidence="6">The sequence shown here is derived from an EMBL/GenBank/DDBJ whole genome shotgun (WGS) entry which is preliminary data.</text>
</comment>
<keyword evidence="4" id="KW-0804">Transcription</keyword>
<sequence>RILEAIVAIYSTGGEPVGSGLLASHFDMALSSATLRNEMAALTKLGLLEQPHTSAGRVPSPKGYRYYLDHLLEAPAAIALSAADRENIDRLFADMDVEPEKLAQSAARALADYTGCAAVATTPQAEDLCIAHFEVVQVGRYSAAVLAVTSSGGVRTRVARIHTGLTREDADEMARLLNSSLTFVAPEDLTPSLTASLVLSAGRRLAPVVFAAEALVRTRPQFYLEGVQYLAKMPDVRTNLGALLEVFSDNEAARALIEPGSGKVTATLGED</sequence>
<dbReference type="EMBL" id="AJWY01013764">
    <property type="protein sequence ID" value="EKC45913.1"/>
    <property type="molecule type" value="Genomic_DNA"/>
</dbReference>
<proteinExistence type="inferred from homology"/>
<accession>K1RKE7</accession>
<dbReference type="GO" id="GO:0045892">
    <property type="term" value="P:negative regulation of DNA-templated transcription"/>
    <property type="evidence" value="ECO:0007669"/>
    <property type="project" value="TreeGrafter"/>
</dbReference>
<evidence type="ECO:0000256" key="3">
    <source>
        <dbReference type="ARBA" id="ARBA00023016"/>
    </source>
</evidence>
<organism evidence="6">
    <name type="scientific">human gut metagenome</name>
    <dbReference type="NCBI Taxonomy" id="408170"/>
    <lineage>
        <taxon>unclassified sequences</taxon>
        <taxon>metagenomes</taxon>
        <taxon>organismal metagenomes</taxon>
    </lineage>
</organism>
<name>K1RKE7_9ZZZZ</name>
<dbReference type="GO" id="GO:0003677">
    <property type="term" value="F:DNA binding"/>
    <property type="evidence" value="ECO:0007669"/>
    <property type="project" value="InterPro"/>
</dbReference>